<comment type="catalytic activity">
    <reaction evidence="22">
        <text>2-oxobutanoate + L-alanine = (2S)-2-aminobutanoate + pyruvate</text>
        <dbReference type="Rhea" id="RHEA:77355"/>
        <dbReference type="ChEBI" id="CHEBI:15361"/>
        <dbReference type="ChEBI" id="CHEBI:16763"/>
        <dbReference type="ChEBI" id="CHEBI:57972"/>
        <dbReference type="ChEBI" id="CHEBI:74359"/>
        <dbReference type="EC" id="2.6.1.44"/>
    </reaction>
</comment>
<evidence type="ECO:0000256" key="16">
    <source>
        <dbReference type="ARBA" id="ARBA00042611"/>
    </source>
</evidence>
<keyword evidence="8 39" id="KW-0663">Pyridoxal phosphate</keyword>
<evidence type="ECO:0000256" key="13">
    <source>
        <dbReference type="ARBA" id="ARBA00039862"/>
    </source>
</evidence>
<dbReference type="Gene3D" id="3.90.1150.10">
    <property type="entry name" value="Aspartate Aminotransferase, domain 1"/>
    <property type="match status" value="1"/>
</dbReference>
<dbReference type="PROSITE" id="PS00600">
    <property type="entry name" value="AA_TRANSFER_CLASS_3"/>
    <property type="match status" value="1"/>
</dbReference>
<dbReference type="STRING" id="105785.A0A2J7QLT3"/>
<keyword evidence="9" id="KW-0809">Transit peptide</keyword>
<dbReference type="Pfam" id="PF00202">
    <property type="entry name" value="Aminotran_3"/>
    <property type="match status" value="1"/>
</dbReference>
<evidence type="ECO:0000256" key="36">
    <source>
        <dbReference type="ARBA" id="ARBA00048916"/>
    </source>
</evidence>
<comment type="subunit">
    <text evidence="4">Homotetramer.</text>
</comment>
<dbReference type="GO" id="GO:0005739">
    <property type="term" value="C:mitochondrion"/>
    <property type="evidence" value="ECO:0007669"/>
    <property type="project" value="UniProtKB-SubCell"/>
</dbReference>
<dbReference type="FunFam" id="3.40.640.10:FF:000055">
    <property type="entry name" value="Alanine--glyoxylate aminotransferase 2, mitochondrial"/>
    <property type="match status" value="1"/>
</dbReference>
<comment type="catalytic activity">
    <reaction evidence="36">
        <text>oxaloacetate + L-alanine = L-aspartate + pyruvate</text>
        <dbReference type="Rhea" id="RHEA:77347"/>
        <dbReference type="ChEBI" id="CHEBI:15361"/>
        <dbReference type="ChEBI" id="CHEBI:16452"/>
        <dbReference type="ChEBI" id="CHEBI:29991"/>
        <dbReference type="ChEBI" id="CHEBI:57972"/>
    </reaction>
</comment>
<dbReference type="AlphaFoldDB" id="A0A2J7QLT3"/>
<evidence type="ECO:0000256" key="1">
    <source>
        <dbReference type="ARBA" id="ARBA00001933"/>
    </source>
</evidence>
<evidence type="ECO:0000256" key="10">
    <source>
        <dbReference type="ARBA" id="ARBA00023128"/>
    </source>
</evidence>
<comment type="similarity">
    <text evidence="3 39">Belongs to the class-III pyridoxal-phosphate-dependent aminotransferase family.</text>
</comment>
<evidence type="ECO:0000313" key="40">
    <source>
        <dbReference type="EMBL" id="PNF29508.1"/>
    </source>
</evidence>
<comment type="catalytic activity">
    <reaction evidence="19">
        <text>(2S)-2-aminobutanoate + glyoxylate = 2-oxobutanoate + glycine</text>
        <dbReference type="Rhea" id="RHEA:77339"/>
        <dbReference type="ChEBI" id="CHEBI:16763"/>
        <dbReference type="ChEBI" id="CHEBI:36655"/>
        <dbReference type="ChEBI" id="CHEBI:57305"/>
        <dbReference type="ChEBI" id="CHEBI:74359"/>
    </reaction>
</comment>
<evidence type="ECO:0000256" key="12">
    <source>
        <dbReference type="ARBA" id="ARBA00039130"/>
    </source>
</evidence>
<comment type="catalytic activity">
    <reaction evidence="35">
        <text>N(omega)-methyl-L-arginine + glyoxylate = 5-(3-methylguanidino)-2-oxopentanoate + glycine</text>
        <dbReference type="Rhea" id="RHEA:77323"/>
        <dbReference type="ChEBI" id="CHEBI:36655"/>
        <dbReference type="ChEBI" id="CHEBI:57305"/>
        <dbReference type="ChEBI" id="CHEBI:114953"/>
        <dbReference type="ChEBI" id="CHEBI:197314"/>
    </reaction>
</comment>
<comment type="catalytic activity">
    <reaction evidence="31">
        <text>N(omega),N(omega)-dimethyl-L-arginine + glyoxylate = 5-(3,3-dimethylguanidino)-2-oxopentanoate + glycine</text>
        <dbReference type="Rhea" id="RHEA:77311"/>
        <dbReference type="ChEBI" id="CHEBI:36655"/>
        <dbReference type="ChEBI" id="CHEBI:57305"/>
        <dbReference type="ChEBI" id="CHEBI:58326"/>
        <dbReference type="ChEBI" id="CHEBI:197301"/>
    </reaction>
</comment>
<evidence type="ECO:0000256" key="20">
    <source>
        <dbReference type="ARBA" id="ARBA00043726"/>
    </source>
</evidence>
<reference evidence="40 41" key="1">
    <citation type="submission" date="2017-12" db="EMBL/GenBank/DDBJ databases">
        <title>Hemimetabolous genomes reveal molecular basis of termite eusociality.</title>
        <authorList>
            <person name="Harrison M.C."/>
            <person name="Jongepier E."/>
            <person name="Robertson H.M."/>
            <person name="Arning N."/>
            <person name="Bitard-Feildel T."/>
            <person name="Chao H."/>
            <person name="Childers C.P."/>
            <person name="Dinh H."/>
            <person name="Doddapaneni H."/>
            <person name="Dugan S."/>
            <person name="Gowin J."/>
            <person name="Greiner C."/>
            <person name="Han Y."/>
            <person name="Hu H."/>
            <person name="Hughes D.S.T."/>
            <person name="Huylmans A.-K."/>
            <person name="Kemena C."/>
            <person name="Kremer L.P.M."/>
            <person name="Lee S.L."/>
            <person name="Lopez-Ezquerra A."/>
            <person name="Mallet L."/>
            <person name="Monroy-Kuhn J.M."/>
            <person name="Moser A."/>
            <person name="Murali S.C."/>
            <person name="Muzny D.M."/>
            <person name="Otani S."/>
            <person name="Piulachs M.-D."/>
            <person name="Poelchau M."/>
            <person name="Qu J."/>
            <person name="Schaub F."/>
            <person name="Wada-Katsumata A."/>
            <person name="Worley K.C."/>
            <person name="Xie Q."/>
            <person name="Ylla G."/>
            <person name="Poulsen M."/>
            <person name="Gibbs R.A."/>
            <person name="Schal C."/>
            <person name="Richards S."/>
            <person name="Belles X."/>
            <person name="Korb J."/>
            <person name="Bornberg-Bauer E."/>
        </authorList>
    </citation>
    <scope>NUCLEOTIDE SEQUENCE [LARGE SCALE GENOMIC DNA]</scope>
    <source>
        <tissue evidence="40">Whole body</tissue>
    </source>
</reference>
<accession>A0A2J7QLT3</accession>
<evidence type="ECO:0000256" key="14">
    <source>
        <dbReference type="ARBA" id="ARBA00041662"/>
    </source>
</evidence>
<comment type="caution">
    <text evidence="40">The sequence shown here is derived from an EMBL/GenBank/DDBJ whole genome shotgun (WGS) entry which is preliminary data.</text>
</comment>
<comment type="catalytic activity">
    <reaction evidence="27">
        <text>2-oxopentanoate + N(omega),N(omega)-dimethyl-L-arginine = 5-(3,3-dimethylguanidino)-2-oxopentanoate + L-2-aminopentanoate</text>
        <dbReference type="Rhea" id="RHEA:77359"/>
        <dbReference type="ChEBI" id="CHEBI:28644"/>
        <dbReference type="ChEBI" id="CHEBI:58326"/>
        <dbReference type="ChEBI" id="CHEBI:58441"/>
        <dbReference type="ChEBI" id="CHEBI:197301"/>
    </reaction>
</comment>
<evidence type="ECO:0000256" key="7">
    <source>
        <dbReference type="ARBA" id="ARBA00022679"/>
    </source>
</evidence>
<evidence type="ECO:0000256" key="17">
    <source>
        <dbReference type="ARBA" id="ARBA00042669"/>
    </source>
</evidence>
<evidence type="ECO:0000256" key="11">
    <source>
        <dbReference type="ARBA" id="ARBA00033660"/>
    </source>
</evidence>
<comment type="cofactor">
    <cofactor evidence="1">
        <name>pyridoxal 5'-phosphate</name>
        <dbReference type="ChEBI" id="CHEBI:597326"/>
    </cofactor>
</comment>
<evidence type="ECO:0000256" key="15">
    <source>
        <dbReference type="ARBA" id="ARBA00041845"/>
    </source>
</evidence>
<evidence type="ECO:0000256" key="24">
    <source>
        <dbReference type="ARBA" id="ARBA00043777"/>
    </source>
</evidence>
<dbReference type="InterPro" id="IPR015422">
    <property type="entry name" value="PyrdxlP-dep_Trfase_small"/>
</dbReference>
<keyword evidence="7 40" id="KW-0808">Transferase</keyword>
<dbReference type="EC" id="2.6.1.44" evidence="5"/>
<evidence type="ECO:0000256" key="8">
    <source>
        <dbReference type="ARBA" id="ARBA00022898"/>
    </source>
</evidence>
<comment type="catalytic activity">
    <reaction evidence="21">
        <text>N(omega),N(omega)-dimethyl-L-arginine + oxaloacetate = 5-(3,3-dimethylguanidino)-2-oxopentanoate + L-aspartate</text>
        <dbReference type="Rhea" id="RHEA:77343"/>
        <dbReference type="ChEBI" id="CHEBI:16452"/>
        <dbReference type="ChEBI" id="CHEBI:29991"/>
        <dbReference type="ChEBI" id="CHEBI:58326"/>
        <dbReference type="ChEBI" id="CHEBI:197301"/>
    </reaction>
</comment>
<protein>
    <recommendedName>
        <fullName evidence="13">Alanine--glyoxylate aminotransferase 2, mitochondrial</fullName>
        <ecNumber evidence="28">2.6.1.18</ecNumber>
        <ecNumber evidence="12">2.6.1.40</ecNumber>
        <ecNumber evidence="5">2.6.1.44</ecNumber>
    </recommendedName>
    <alternativeName>
        <fullName evidence="14">(R)-3-amino-2-methylpropionate--pyruvate transaminase</fullName>
    </alternativeName>
    <alternativeName>
        <fullName evidence="16">Beta-ALAAT II</fullName>
    </alternativeName>
    <alternativeName>
        <fullName evidence="17">Beta-alanine-pyruvate aminotransferase</fullName>
    </alternativeName>
    <alternativeName>
        <fullName evidence="30">D-3-aminoisobutyrate-pyruvate aminotransferase</fullName>
    </alternativeName>
    <alternativeName>
        <fullName evidence="15">D-AIBAT</fullName>
    </alternativeName>
    <alternativeName>
        <fullName evidence="29">D-beta-aminoisobutyrate-pyruvate aminotransferase</fullName>
    </alternativeName>
</protein>
<dbReference type="CDD" id="cd00610">
    <property type="entry name" value="OAT_like"/>
    <property type="match status" value="1"/>
</dbReference>
<dbReference type="Gene3D" id="3.40.640.10">
    <property type="entry name" value="Type I PLP-dependent aspartate aminotransferase-like (Major domain)"/>
    <property type="match status" value="1"/>
</dbReference>
<dbReference type="FunCoup" id="A0A2J7QLT3">
    <property type="interactions" value="133"/>
</dbReference>
<keyword evidence="6 40" id="KW-0032">Aminotransferase</keyword>
<comment type="catalytic activity">
    <reaction evidence="34">
        <text>N(omega),N(omega)-dimethyl-L-arginine + 2-oxobutanoate = 5-(3,3-dimethylguanidino)-2-oxopentanoate + (2S)-2-aminobutanoate</text>
        <dbReference type="Rhea" id="RHEA:77351"/>
        <dbReference type="ChEBI" id="CHEBI:16763"/>
        <dbReference type="ChEBI" id="CHEBI:58326"/>
        <dbReference type="ChEBI" id="CHEBI:74359"/>
        <dbReference type="ChEBI" id="CHEBI:197301"/>
    </reaction>
</comment>
<evidence type="ECO:0000256" key="32">
    <source>
        <dbReference type="ARBA" id="ARBA00048264"/>
    </source>
</evidence>
<dbReference type="EC" id="2.6.1.18" evidence="28"/>
<dbReference type="GO" id="GO:0009436">
    <property type="term" value="P:glyoxylate catabolic process"/>
    <property type="evidence" value="ECO:0007669"/>
    <property type="project" value="TreeGrafter"/>
</dbReference>
<evidence type="ECO:0000256" key="30">
    <source>
        <dbReference type="ARBA" id="ARBA00044258"/>
    </source>
</evidence>
<dbReference type="GO" id="GO:0030170">
    <property type="term" value="F:pyridoxal phosphate binding"/>
    <property type="evidence" value="ECO:0007669"/>
    <property type="project" value="InterPro"/>
</dbReference>
<gene>
    <name evidence="40" type="primary">AGXT2</name>
    <name evidence="40" type="ORF">B7P43_G04539</name>
</gene>
<evidence type="ECO:0000256" key="19">
    <source>
        <dbReference type="ARBA" id="ARBA00043679"/>
    </source>
</evidence>
<comment type="catalytic activity">
    <reaction evidence="26">
        <text>3-oxopropanoate + L-alanine = beta-alanine + pyruvate</text>
        <dbReference type="Rhea" id="RHEA:14077"/>
        <dbReference type="ChEBI" id="CHEBI:15361"/>
        <dbReference type="ChEBI" id="CHEBI:33190"/>
        <dbReference type="ChEBI" id="CHEBI:57966"/>
        <dbReference type="ChEBI" id="CHEBI:57972"/>
        <dbReference type="EC" id="2.6.1.18"/>
    </reaction>
    <physiologicalReaction direction="right-to-left" evidence="26">
        <dbReference type="Rhea" id="RHEA:14079"/>
    </physiologicalReaction>
</comment>
<evidence type="ECO:0000256" key="31">
    <source>
        <dbReference type="ARBA" id="ARBA00047892"/>
    </source>
</evidence>
<evidence type="ECO:0000256" key="2">
    <source>
        <dbReference type="ARBA" id="ARBA00004173"/>
    </source>
</evidence>
<evidence type="ECO:0000313" key="41">
    <source>
        <dbReference type="Proteomes" id="UP000235965"/>
    </source>
</evidence>
<comment type="catalytic activity">
    <reaction evidence="24">
        <text>L-ornithine + pyruvate = 5-amino-2-oxopentanoate + L-alanine</text>
        <dbReference type="Rhea" id="RHEA:77327"/>
        <dbReference type="ChEBI" id="CHEBI:15361"/>
        <dbReference type="ChEBI" id="CHEBI:46911"/>
        <dbReference type="ChEBI" id="CHEBI:57972"/>
        <dbReference type="ChEBI" id="CHEBI:58802"/>
    </reaction>
</comment>
<dbReference type="InParanoid" id="A0A2J7QLT3"/>
<evidence type="ECO:0000256" key="21">
    <source>
        <dbReference type="ARBA" id="ARBA00043749"/>
    </source>
</evidence>
<evidence type="ECO:0000256" key="22">
    <source>
        <dbReference type="ARBA" id="ARBA00043751"/>
    </source>
</evidence>
<dbReference type="PANTHER" id="PTHR45688:SF3">
    <property type="entry name" value="ALANINE--GLYOXYLATE AMINOTRANSFERASE 2, MITOCHONDRIAL"/>
    <property type="match status" value="1"/>
</dbReference>
<dbReference type="GO" id="GO:0047305">
    <property type="term" value="F:(R)-3-amino-2-methylpropionate-pyruvate transaminase activity"/>
    <property type="evidence" value="ECO:0007669"/>
    <property type="project" value="UniProtKB-EC"/>
</dbReference>
<dbReference type="InterPro" id="IPR049704">
    <property type="entry name" value="Aminotrans_3_PPA_site"/>
</dbReference>
<evidence type="ECO:0000256" key="33">
    <source>
        <dbReference type="ARBA" id="ARBA00048500"/>
    </source>
</evidence>
<evidence type="ECO:0000256" key="29">
    <source>
        <dbReference type="ARBA" id="ARBA00044257"/>
    </source>
</evidence>
<evidence type="ECO:0000256" key="5">
    <source>
        <dbReference type="ARBA" id="ARBA00013049"/>
    </source>
</evidence>
<comment type="subcellular location">
    <subcellularLocation>
        <location evidence="2">Mitochondrion</location>
    </subcellularLocation>
</comment>
<comment type="catalytic activity">
    <reaction evidence="25">
        <text>N(omega),N('omega)-dimethyl-L-arginine + pyruvate = 5-(3,3'-dimethylguanidino)-2-oxopentanoate + L-alanine</text>
        <dbReference type="Rhea" id="RHEA:77307"/>
        <dbReference type="ChEBI" id="CHEBI:15361"/>
        <dbReference type="ChEBI" id="CHEBI:57972"/>
        <dbReference type="ChEBI" id="CHEBI:197308"/>
        <dbReference type="ChEBI" id="CHEBI:197310"/>
    </reaction>
</comment>
<dbReference type="GO" id="GO:0008453">
    <property type="term" value="F:alanine-glyoxylate transaminase activity"/>
    <property type="evidence" value="ECO:0007669"/>
    <property type="project" value="UniProtKB-EC"/>
</dbReference>
<dbReference type="InterPro" id="IPR015424">
    <property type="entry name" value="PyrdxlP-dep_Trfase"/>
</dbReference>
<comment type="catalytic activity">
    <reaction evidence="37">
        <text>N(omega),N('omega)-dimethyl-L-arginine + glyoxylate = 5-(3,3'-dimethylguanidino)-2-oxopentanoate + glycine</text>
        <dbReference type="Rhea" id="RHEA:77315"/>
        <dbReference type="ChEBI" id="CHEBI:36655"/>
        <dbReference type="ChEBI" id="CHEBI:57305"/>
        <dbReference type="ChEBI" id="CHEBI:197308"/>
        <dbReference type="ChEBI" id="CHEBI:197310"/>
    </reaction>
</comment>
<keyword evidence="41" id="KW-1185">Reference proteome</keyword>
<evidence type="ECO:0000256" key="4">
    <source>
        <dbReference type="ARBA" id="ARBA00011881"/>
    </source>
</evidence>
<evidence type="ECO:0000256" key="38">
    <source>
        <dbReference type="ARBA" id="ARBA00058068"/>
    </source>
</evidence>
<dbReference type="InterPro" id="IPR005814">
    <property type="entry name" value="Aminotrans_3"/>
</dbReference>
<dbReference type="InterPro" id="IPR015421">
    <property type="entry name" value="PyrdxlP-dep_Trfase_major"/>
</dbReference>
<dbReference type="EC" id="2.6.1.40" evidence="12"/>
<evidence type="ECO:0000256" key="34">
    <source>
        <dbReference type="ARBA" id="ARBA00048560"/>
    </source>
</evidence>
<comment type="catalytic activity">
    <reaction evidence="20">
        <text>(R)-3-amino-2-methylpropanoate + pyruvate = 2-methyl-3-oxopropanoate + L-alanine</text>
        <dbReference type="Rhea" id="RHEA:18393"/>
        <dbReference type="ChEBI" id="CHEBI:15361"/>
        <dbReference type="ChEBI" id="CHEBI:57700"/>
        <dbReference type="ChEBI" id="CHEBI:57731"/>
        <dbReference type="ChEBI" id="CHEBI:57972"/>
        <dbReference type="EC" id="2.6.1.40"/>
    </reaction>
    <physiologicalReaction direction="left-to-right" evidence="20">
        <dbReference type="Rhea" id="RHEA:18394"/>
    </physiologicalReaction>
</comment>
<dbReference type="PIRSF" id="PIRSF000521">
    <property type="entry name" value="Transaminase_4ab_Lys_Orn"/>
    <property type="match status" value="1"/>
</dbReference>
<dbReference type="PANTHER" id="PTHR45688">
    <property type="match status" value="1"/>
</dbReference>
<comment type="catalytic activity">
    <reaction evidence="23">
        <text>N(omega)-methyl-L-arginine + pyruvate = 5-(3-methylguanidino)-2-oxopentanoate + L-alanine</text>
        <dbReference type="Rhea" id="RHEA:77319"/>
        <dbReference type="ChEBI" id="CHEBI:15361"/>
        <dbReference type="ChEBI" id="CHEBI:57972"/>
        <dbReference type="ChEBI" id="CHEBI:114953"/>
        <dbReference type="ChEBI" id="CHEBI:197314"/>
    </reaction>
</comment>
<evidence type="ECO:0000256" key="37">
    <source>
        <dbReference type="ARBA" id="ARBA00049480"/>
    </source>
</evidence>
<dbReference type="SUPFAM" id="SSF53383">
    <property type="entry name" value="PLP-dependent transferases"/>
    <property type="match status" value="1"/>
</dbReference>
<keyword evidence="10" id="KW-0496">Mitochondrion</keyword>
<dbReference type="EMBL" id="NEVH01013243">
    <property type="protein sequence ID" value="PNF29508.1"/>
    <property type="molecule type" value="Genomic_DNA"/>
</dbReference>
<dbReference type="GO" id="GO:0019481">
    <property type="term" value="P:L-alanine catabolic process, by transamination"/>
    <property type="evidence" value="ECO:0007669"/>
    <property type="project" value="TreeGrafter"/>
</dbReference>
<evidence type="ECO:0000256" key="35">
    <source>
        <dbReference type="ARBA" id="ARBA00048760"/>
    </source>
</evidence>
<evidence type="ECO:0000256" key="23">
    <source>
        <dbReference type="ARBA" id="ARBA00043758"/>
    </source>
</evidence>
<evidence type="ECO:0000256" key="9">
    <source>
        <dbReference type="ARBA" id="ARBA00022946"/>
    </source>
</evidence>
<comment type="function">
    <text evidence="38">Multifunctional aminotransferase with a broad substrate specificity. Catalyzes the conversion of glyoxylate to glycine using alanine as the amino donor. Catalyzes metabolism of not L- but the D-isomer of D-beta-aminoisobutyric acid to generate 2-methyl-3-oxopropanoate and alanine. Catalyzes the transfer of the amino group from beta-alanine to pyruvate to yield L-alanine and 3-oxopropanoate. Can metabolize NG-monomethyl-L-arginine (NMMA), asymmetric NG,NG-dimethyl-L-arginine (ADMA) and symmetric NG,N'G-dimethyl-L-arginine (SDMA). ADMA is a potent inhibitor of nitric-oxide (NO) synthase, and this activity provides mechanism through which the kidney regulates blood pressure.</text>
</comment>
<comment type="catalytic activity">
    <reaction evidence="11">
        <text>glyoxylate + L-alanine = glycine + pyruvate</text>
        <dbReference type="Rhea" id="RHEA:24248"/>
        <dbReference type="ChEBI" id="CHEBI:15361"/>
        <dbReference type="ChEBI" id="CHEBI:36655"/>
        <dbReference type="ChEBI" id="CHEBI:57305"/>
        <dbReference type="ChEBI" id="CHEBI:57972"/>
        <dbReference type="EC" id="2.6.1.44"/>
    </reaction>
    <physiologicalReaction direction="left-to-right" evidence="11">
        <dbReference type="Rhea" id="RHEA:24249"/>
    </physiologicalReaction>
</comment>
<evidence type="ECO:0000256" key="25">
    <source>
        <dbReference type="ARBA" id="ARBA00043798"/>
    </source>
</evidence>
<comment type="catalytic activity">
    <reaction evidence="32">
        <text>L-ornithine + glyoxylate = 5-amino-2-oxopentanoate + glycine</text>
        <dbReference type="Rhea" id="RHEA:77331"/>
        <dbReference type="ChEBI" id="CHEBI:36655"/>
        <dbReference type="ChEBI" id="CHEBI:46911"/>
        <dbReference type="ChEBI" id="CHEBI:57305"/>
        <dbReference type="ChEBI" id="CHEBI:58802"/>
    </reaction>
</comment>
<name>A0A2J7QLT3_9NEOP</name>
<dbReference type="OrthoDB" id="10261433at2759"/>
<comment type="catalytic activity">
    <reaction evidence="18">
        <text>N(omega),N(omega)-dimethyl-L-arginine + pyruvate = 5-(3,3-dimethylguanidino)-2-oxopentanoate + L-alanine</text>
        <dbReference type="Rhea" id="RHEA:77303"/>
        <dbReference type="ChEBI" id="CHEBI:15361"/>
        <dbReference type="ChEBI" id="CHEBI:57972"/>
        <dbReference type="ChEBI" id="CHEBI:58326"/>
        <dbReference type="ChEBI" id="CHEBI:197301"/>
    </reaction>
</comment>
<sequence length="502" mass="56077">MSLYGVNGTNFSSWCIRKCRPGLKSCRVFSRAVPQMPNFEYQPKKYLGPSYEKMQNIWATNIISAFAPHFKEPLLIHDGKMQWLFDHTGRRYLDMFGGIVTVSVGHCHPKVSEAAAQQLNTLWHTTNIYLNPKLHEYAAKLTSKLPDDLKVVYFVNSGSEANDFAVFLARLHTKNSDIISLRNAYHGMSYVTMALTAQSSWRNSLPLAPGFHHTMNPDVYQGLWGGSHCRDSPVQTTRHCDCKPDECNACDMYYGQLEEIFKYSLRAGNLAGFFTETIQGIGGVVQFPKGFLKKAYELVRTNGGVCIADEVQTGFGRTGEHFWGFEMHDVIPDIVTMAKGICNGLPMAAVVTTPALAQSLKGAYYFNTFGGNPVSCAAGLTVLNVIEEEKIQENAHVVGTHLLKKLAKLRDQFECIGDVRGKGLMIGVEMVTDKETRTPLPSNHFVDIWDDCKNMGVLIGRGGLYHNVFRMTPPMCVTREDVDFAVGVFEAAIQKHQKVFMK</sequence>
<proteinExistence type="inferred from homology"/>
<evidence type="ECO:0000256" key="39">
    <source>
        <dbReference type="RuleBase" id="RU003560"/>
    </source>
</evidence>
<organism evidence="40 41">
    <name type="scientific">Cryptotermes secundus</name>
    <dbReference type="NCBI Taxonomy" id="105785"/>
    <lineage>
        <taxon>Eukaryota</taxon>
        <taxon>Metazoa</taxon>
        <taxon>Ecdysozoa</taxon>
        <taxon>Arthropoda</taxon>
        <taxon>Hexapoda</taxon>
        <taxon>Insecta</taxon>
        <taxon>Pterygota</taxon>
        <taxon>Neoptera</taxon>
        <taxon>Polyneoptera</taxon>
        <taxon>Dictyoptera</taxon>
        <taxon>Blattodea</taxon>
        <taxon>Blattoidea</taxon>
        <taxon>Termitoidae</taxon>
        <taxon>Kalotermitidae</taxon>
        <taxon>Cryptotermitinae</taxon>
        <taxon>Cryptotermes</taxon>
    </lineage>
</organism>
<evidence type="ECO:0000256" key="27">
    <source>
        <dbReference type="ARBA" id="ARBA00043826"/>
    </source>
</evidence>
<dbReference type="Proteomes" id="UP000235965">
    <property type="component" value="Unassembled WGS sequence"/>
</dbReference>
<evidence type="ECO:0000256" key="6">
    <source>
        <dbReference type="ARBA" id="ARBA00022576"/>
    </source>
</evidence>
<comment type="catalytic activity">
    <reaction evidence="33">
        <text>2-oxohexanoate + N(omega),N(omega)-dimethyl-L-arginine = L-2-aminohexanoate + 5-(3,3-dimethylguanidino)-2-oxopentanoate</text>
        <dbReference type="Rhea" id="RHEA:77363"/>
        <dbReference type="ChEBI" id="CHEBI:35177"/>
        <dbReference type="ChEBI" id="CHEBI:58326"/>
        <dbReference type="ChEBI" id="CHEBI:58455"/>
        <dbReference type="ChEBI" id="CHEBI:197301"/>
    </reaction>
</comment>
<evidence type="ECO:0000256" key="26">
    <source>
        <dbReference type="ARBA" id="ARBA00043825"/>
    </source>
</evidence>
<evidence type="ECO:0000256" key="28">
    <source>
        <dbReference type="ARBA" id="ARBA00044055"/>
    </source>
</evidence>
<evidence type="ECO:0000256" key="3">
    <source>
        <dbReference type="ARBA" id="ARBA00008954"/>
    </source>
</evidence>
<dbReference type="GO" id="GO:0016223">
    <property type="term" value="F:beta-alanine:pyruvate transaminase activity"/>
    <property type="evidence" value="ECO:0007669"/>
    <property type="project" value="UniProtKB-EC"/>
</dbReference>
<evidence type="ECO:0000256" key="18">
    <source>
        <dbReference type="ARBA" id="ARBA00043669"/>
    </source>
</evidence>